<dbReference type="AlphaFoldDB" id="A0A1V2DT50"/>
<dbReference type="PANTHER" id="PTHR23521">
    <property type="entry name" value="TRANSPORTER MFS SUPERFAMILY"/>
    <property type="match status" value="1"/>
</dbReference>
<evidence type="ECO:0000313" key="7">
    <source>
        <dbReference type="Proteomes" id="UP000189339"/>
    </source>
</evidence>
<feature type="transmembrane region" description="Helical" evidence="4">
    <location>
        <begin position="12"/>
        <end position="33"/>
    </location>
</feature>
<feature type="transmembrane region" description="Helical" evidence="4">
    <location>
        <begin position="210"/>
        <end position="228"/>
    </location>
</feature>
<dbReference type="PROSITE" id="PS50850">
    <property type="entry name" value="MFS"/>
    <property type="match status" value="1"/>
</dbReference>
<dbReference type="RefSeq" id="WP_076725012.1">
    <property type="nucleotide sequence ID" value="NZ_MSCW01000007.1"/>
</dbReference>
<dbReference type="Proteomes" id="UP000189339">
    <property type="component" value="Unassembled WGS sequence"/>
</dbReference>
<comment type="caution">
    <text evidence="6">The sequence shown here is derived from an EMBL/GenBank/DDBJ whole genome shotgun (WGS) entry which is preliminary data.</text>
</comment>
<evidence type="ECO:0000259" key="5">
    <source>
        <dbReference type="PROSITE" id="PS50850"/>
    </source>
</evidence>
<feature type="transmembrane region" description="Helical" evidence="4">
    <location>
        <begin position="77"/>
        <end position="97"/>
    </location>
</feature>
<feature type="transmembrane region" description="Helical" evidence="4">
    <location>
        <begin position="164"/>
        <end position="183"/>
    </location>
</feature>
<protein>
    <submittedName>
        <fullName evidence="6">MFS transporter</fullName>
    </submittedName>
</protein>
<feature type="transmembrane region" description="Helical" evidence="4">
    <location>
        <begin position="303"/>
        <end position="328"/>
    </location>
</feature>
<name>A0A1V2DT50_9GAMM</name>
<evidence type="ECO:0000256" key="2">
    <source>
        <dbReference type="ARBA" id="ARBA00022989"/>
    </source>
</evidence>
<dbReference type="STRING" id="135739.BTO32_12860"/>
<feature type="transmembrane region" description="Helical" evidence="4">
    <location>
        <begin position="248"/>
        <end position="270"/>
    </location>
</feature>
<dbReference type="SUPFAM" id="SSF103473">
    <property type="entry name" value="MFS general substrate transporter"/>
    <property type="match status" value="1"/>
</dbReference>
<feature type="transmembrane region" description="Helical" evidence="4">
    <location>
        <begin position="103"/>
        <end position="119"/>
    </location>
</feature>
<gene>
    <name evidence="6" type="ORF">BTO32_12860</name>
</gene>
<dbReference type="InterPro" id="IPR020846">
    <property type="entry name" value="MFS_dom"/>
</dbReference>
<dbReference type="GO" id="GO:0022857">
    <property type="term" value="F:transmembrane transporter activity"/>
    <property type="evidence" value="ECO:0007669"/>
    <property type="project" value="InterPro"/>
</dbReference>
<organism evidence="6 7">
    <name type="scientific">Marinobacter lutaoensis</name>
    <dbReference type="NCBI Taxonomy" id="135739"/>
    <lineage>
        <taxon>Bacteria</taxon>
        <taxon>Pseudomonadati</taxon>
        <taxon>Pseudomonadota</taxon>
        <taxon>Gammaproteobacteria</taxon>
        <taxon>Pseudomonadales</taxon>
        <taxon>Marinobacteraceae</taxon>
        <taxon>Marinobacter</taxon>
    </lineage>
</organism>
<keyword evidence="7" id="KW-1185">Reference proteome</keyword>
<evidence type="ECO:0000256" key="1">
    <source>
        <dbReference type="ARBA" id="ARBA00022692"/>
    </source>
</evidence>
<proteinExistence type="predicted"/>
<accession>A0A1V2DT50</accession>
<dbReference type="GO" id="GO:0005886">
    <property type="term" value="C:plasma membrane"/>
    <property type="evidence" value="ECO:0007669"/>
    <property type="project" value="TreeGrafter"/>
</dbReference>
<dbReference type="Gene3D" id="1.20.1250.20">
    <property type="entry name" value="MFS general substrate transporter like domains"/>
    <property type="match status" value="2"/>
</dbReference>
<keyword evidence="1 4" id="KW-0812">Transmembrane</keyword>
<dbReference type="EMBL" id="MSCW01000007">
    <property type="protein sequence ID" value="ONF43546.1"/>
    <property type="molecule type" value="Genomic_DNA"/>
</dbReference>
<feature type="transmembrane region" description="Helical" evidence="4">
    <location>
        <begin position="45"/>
        <end position="65"/>
    </location>
</feature>
<feature type="transmembrane region" description="Helical" evidence="4">
    <location>
        <begin position="365"/>
        <end position="384"/>
    </location>
</feature>
<dbReference type="OrthoDB" id="9781976at2"/>
<feature type="transmembrane region" description="Helical" evidence="4">
    <location>
        <begin position="340"/>
        <end position="359"/>
    </location>
</feature>
<dbReference type="InterPro" id="IPR011701">
    <property type="entry name" value="MFS"/>
</dbReference>
<keyword evidence="3 4" id="KW-0472">Membrane</keyword>
<evidence type="ECO:0000313" key="6">
    <source>
        <dbReference type="EMBL" id="ONF43546.1"/>
    </source>
</evidence>
<sequence>MTNLLRRYPLPTIVLAQLFGTSLWFSVNGVWLSLAREAGLTEGDLGRLTLAVQAGFIAGTLGIAITGLADRFGASRIFAVSCTLGALANAGFMAVASQPPLDFLFRFLTGLCLAGIYPLGMKLVIAWTPRYAGAALAWLVGMLTLGTALPHMMRGVTLGLPWEWPLGVASCLAATGGVLVLRLGDGPHLPKISGRLPLRQGLAALGRPRFLAVAGGYFGHMWELYAFWTLVPLLTGRELQRLGAGEAWVPWLSFAVIGVGAAGCIAGGWLSRTLGSAWVARRALMLSGAVCLSYPWLGGWSPLFLMALLLVWGIAVVADSPQFSALAAEAAPRESVGASLAVMNAVGFGLTLPAIWLTSGLWESLGVWVLVVLVPGPVLGLWSLGRVRLAPTGPGAQA</sequence>
<evidence type="ECO:0000256" key="4">
    <source>
        <dbReference type="SAM" id="Phobius"/>
    </source>
</evidence>
<dbReference type="InterPro" id="IPR036259">
    <property type="entry name" value="MFS_trans_sf"/>
</dbReference>
<reference evidence="6 7" key="1">
    <citation type="submission" date="2016-12" db="EMBL/GenBank/DDBJ databases">
        <title>Marinobacter lutaoensis whole genome sequencing.</title>
        <authorList>
            <person name="Verma A."/>
            <person name="Krishnamurthi S."/>
        </authorList>
    </citation>
    <scope>NUCLEOTIDE SEQUENCE [LARGE SCALE GENOMIC DNA]</scope>
    <source>
        <strain evidence="6 7">T5054</strain>
    </source>
</reference>
<dbReference type="Pfam" id="PF07690">
    <property type="entry name" value="MFS_1"/>
    <property type="match status" value="1"/>
</dbReference>
<evidence type="ECO:0000256" key="3">
    <source>
        <dbReference type="ARBA" id="ARBA00023136"/>
    </source>
</evidence>
<dbReference type="PANTHER" id="PTHR23521:SF3">
    <property type="entry name" value="MFS TRANSPORTER"/>
    <property type="match status" value="1"/>
</dbReference>
<keyword evidence="2 4" id="KW-1133">Transmembrane helix</keyword>
<feature type="domain" description="Major facilitator superfamily (MFS) profile" evidence="5">
    <location>
        <begin position="1"/>
        <end position="398"/>
    </location>
</feature>
<feature type="transmembrane region" description="Helical" evidence="4">
    <location>
        <begin position="131"/>
        <end position="152"/>
    </location>
</feature>